<dbReference type="Gene3D" id="3.60.130.10">
    <property type="entry name" value="Clavaminate synthase-like"/>
    <property type="match status" value="1"/>
</dbReference>
<dbReference type="EMBL" id="NFSB01000090">
    <property type="protein sequence ID" value="OUM23706.1"/>
    <property type="molecule type" value="Genomic_DNA"/>
</dbReference>
<evidence type="ECO:0000256" key="5">
    <source>
        <dbReference type="ARBA" id="ARBA00023004"/>
    </source>
</evidence>
<evidence type="ECO:0000256" key="4">
    <source>
        <dbReference type="ARBA" id="ARBA00023002"/>
    </source>
</evidence>
<dbReference type="GO" id="GO:0016706">
    <property type="term" value="F:2-oxoglutarate-dependent dioxygenase activity"/>
    <property type="evidence" value="ECO:0007669"/>
    <property type="project" value="TreeGrafter"/>
</dbReference>
<keyword evidence="5" id="KW-0408">Iron</keyword>
<evidence type="ECO:0000256" key="3">
    <source>
        <dbReference type="ARBA" id="ARBA00022964"/>
    </source>
</evidence>
<dbReference type="AlphaFoldDB" id="A0A1Y3KD09"/>
<dbReference type="Proteomes" id="UP000196082">
    <property type="component" value="Unassembled WGS sequence"/>
</dbReference>
<dbReference type="RefSeq" id="WP_086978722.1">
    <property type="nucleotide sequence ID" value="NZ_NFSB01000090.1"/>
</dbReference>
<reference evidence="7 8" key="1">
    <citation type="submission" date="2017-05" db="EMBL/GenBank/DDBJ databases">
        <title>Whole genome sequence of Pseudomonas putida isolate 1312 commercialized as a biostimulant.</title>
        <authorList>
            <person name="Crovadore J."/>
            <person name="Blanc P."/>
            <person name="Chablais R."/>
            <person name="Cochard B."/>
            <person name="Grizard D."/>
            <person name="Lefort F."/>
        </authorList>
    </citation>
    <scope>NUCLEOTIDE SEQUENCE [LARGE SCALE GENOMIC DNA]</scope>
    <source>
        <strain evidence="7 8">1312</strain>
    </source>
</reference>
<dbReference type="InterPro" id="IPR042098">
    <property type="entry name" value="TauD-like_sf"/>
</dbReference>
<dbReference type="InterPro" id="IPR051323">
    <property type="entry name" value="AtsK-like"/>
</dbReference>
<evidence type="ECO:0000313" key="8">
    <source>
        <dbReference type="Proteomes" id="UP000196082"/>
    </source>
</evidence>
<dbReference type="InterPro" id="IPR003819">
    <property type="entry name" value="TauD/TfdA-like"/>
</dbReference>
<name>A0A1Y3KD09_PSEPU</name>
<organism evidence="7 8">
    <name type="scientific">Pseudomonas putida</name>
    <name type="common">Arthrobacter siderocapsulatus</name>
    <dbReference type="NCBI Taxonomy" id="303"/>
    <lineage>
        <taxon>Bacteria</taxon>
        <taxon>Pseudomonadati</taxon>
        <taxon>Pseudomonadota</taxon>
        <taxon>Gammaproteobacteria</taxon>
        <taxon>Pseudomonadales</taxon>
        <taxon>Pseudomonadaceae</taxon>
        <taxon>Pseudomonas</taxon>
    </lineage>
</organism>
<accession>A0A1Y3KD09</accession>
<dbReference type="PANTHER" id="PTHR30468">
    <property type="entry name" value="ALPHA-KETOGLUTARATE-DEPENDENT SULFONATE DIOXYGENASE"/>
    <property type="match status" value="1"/>
</dbReference>
<dbReference type="GO" id="GO:0005737">
    <property type="term" value="C:cytoplasm"/>
    <property type="evidence" value="ECO:0007669"/>
    <property type="project" value="TreeGrafter"/>
</dbReference>
<evidence type="ECO:0000259" key="6">
    <source>
        <dbReference type="Pfam" id="PF02668"/>
    </source>
</evidence>
<dbReference type="Pfam" id="PF02668">
    <property type="entry name" value="TauD"/>
    <property type="match status" value="1"/>
</dbReference>
<dbReference type="GO" id="GO:0046872">
    <property type="term" value="F:metal ion binding"/>
    <property type="evidence" value="ECO:0007669"/>
    <property type="project" value="UniProtKB-KW"/>
</dbReference>
<gene>
    <name evidence="7" type="ORF">B8W72_27795</name>
</gene>
<keyword evidence="2" id="KW-0479">Metal-binding</keyword>
<evidence type="ECO:0000313" key="7">
    <source>
        <dbReference type="EMBL" id="OUM23706.1"/>
    </source>
</evidence>
<evidence type="ECO:0000256" key="1">
    <source>
        <dbReference type="ARBA" id="ARBA00005896"/>
    </source>
</evidence>
<comment type="caution">
    <text evidence="7">The sequence shown here is derived from an EMBL/GenBank/DDBJ whole genome shotgun (WGS) entry which is preliminary data.</text>
</comment>
<keyword evidence="4" id="KW-0560">Oxidoreductase</keyword>
<keyword evidence="3 7" id="KW-0223">Dioxygenase</keyword>
<evidence type="ECO:0000256" key="2">
    <source>
        <dbReference type="ARBA" id="ARBA00022723"/>
    </source>
</evidence>
<protein>
    <submittedName>
        <fullName evidence="7">Taurine catabolism dioxygenase TauD</fullName>
    </submittedName>
</protein>
<sequence length="290" mass="32900">MLTKNKITAVSNGSDVCADIVGFDFNDYDAQDVAEVRKIWLQYGVVRFRDIDITDEQHIKFSHHFGEAVIHPKQLQEGAHPTQKEILVIANTTKDGKPSGALGNSEATWHTDTWFYERPPAGALLRSIALPPTGGDTYWVSMYQAYETLPSYLLDAVKGRQIFFQSVYDAAGGLRLNKQVPKSDDIREWPGIVHPLVRVHGDSGRQALYLGAKGVREQDSWIVGLPMDESNDLVAQLWEHTLKGEIFVQQWRLGDMVMWDNRCTMHRRDSFSPEHIRIMHRTTTAGERPV</sequence>
<dbReference type="SUPFAM" id="SSF51197">
    <property type="entry name" value="Clavaminate synthase-like"/>
    <property type="match status" value="1"/>
</dbReference>
<feature type="domain" description="TauD/TfdA-like" evidence="6">
    <location>
        <begin position="17"/>
        <end position="283"/>
    </location>
</feature>
<proteinExistence type="inferred from homology"/>
<dbReference type="PANTHER" id="PTHR30468:SF1">
    <property type="entry name" value="ALPHA-KETOGLUTARATE-DEPENDENT SULFONATE DIOXYGENASE"/>
    <property type="match status" value="1"/>
</dbReference>
<comment type="similarity">
    <text evidence="1">Belongs to the TfdA dioxygenase family.</text>
</comment>